<feature type="compositionally biased region" description="Basic and acidic residues" evidence="1">
    <location>
        <begin position="73"/>
        <end position="94"/>
    </location>
</feature>
<evidence type="ECO:0000313" key="4">
    <source>
        <dbReference type="Proteomes" id="UP000027238"/>
    </source>
</evidence>
<dbReference type="eggNOG" id="ENOG502RSFY">
    <property type="taxonomic scope" value="Eukaryota"/>
</dbReference>
<protein>
    <recommendedName>
        <fullName evidence="2">DUF6604 domain-containing protein</fullName>
    </recommendedName>
</protein>
<feature type="compositionally biased region" description="Basic and acidic residues" evidence="1">
    <location>
        <begin position="863"/>
        <end position="872"/>
    </location>
</feature>
<feature type="region of interest" description="Disordered" evidence="1">
    <location>
        <begin position="1"/>
        <end position="95"/>
    </location>
</feature>
<sequence>MEPSNFSDQAGQAKRHLAHEPGNLTERQSAGPAPPQSPVTPKTQSEKRATRAQTPCIACRDTSSSATRPGPPAEKRSLPTSPRGHESLAGRRDTMGIASLSSRFQERRKKVEREEERARAAVIGNSFHGREMEELPSQLHDYFVFDSGINLSTGERIRATDNSGNVPLNGEVESGFPINALSHSEYWPSTIPESPPFFPGLGLQMPLEDPPELSHAQGSGATTVPMDQAQRDISELSGTIHGRISENVDLDDGKLPSSKQNAPFTDSGYASGINIDHLPQMELGDANTSGYGNNDIGSKTVYSGASTVPMDQAQRYISELCSTIHGRINENIDVDNWTSLSERLSELIKDFAIKLGLESSVQINQDIMYFIHKRGREIAKQLDSMVLSVDAPTEDIDGGQKAKGDHMPLNDKMALWTSKDIEIETSLNASELFVGVTDIEETLDIPELSKYNEAVTESNSFKWLIESLRRELVLNRDPDKSGGCNHREILRRKVIQNLPTGKISKTRPPTTHHAAFRLPGWPLLGGLVYSSRPDSKKHQNEAFVVTCCSENSQAISVEEYMAQTWPSTWRQIFNLLQAVTRRAGGSVYADILHDKTHISSCYEHDYLKVRLEGPAHTIAECGEQLAWLQAVYLCAPSDHAMENIIQRIPGIVNVAKLCDHICFDIGVEKSILEDSAPLEQSRWTQVLRSNNLAFVPGYPVPRRPNDFNGIEISPHYLVEFQGRVFRSASSVRLLLNGQHGPPGKFALVRQVERNQDKGIGRNIDLAKMKSGRHIIGHCDGIRVDADGSLMAPDKEFRLENDSSMCPSRPSTSIMEVQRVESLKTPASSENRTLKNGGTDVVASFLSDEDANSWTSCQHSAGSDMHEHPHESTESSLDSDLLSMSDSSEGFEPLDDDHPIRAVLEIVVSRLVSGYRSAASGEVPSCGNGSKHGTETSSSSQGIGATFESVGKGRKRKQVQNDDSDSEDDATHPPSSKRFKKEQQPIKVLACPFGKMSPSKHSGCSRYQLKRIRDVKQHLKRKHTPDDYCRRCLRIFRDEESLTQHVSKPDGFGCQPAPQGKTLEGLSQRQSRDLSRKSNPEFTDEQQWFAIWDIVFPGKPRPESAYLDSAVAMRICQFREHCAQHGEQLLAENLRAAGLLDEDRVTADQGQLLRRIIAESLDYVCDTFSPNAYSDSGMGRSTNRSLPSDSNNSTHNGTPAASLVDSGVGLGSQMANPQPGLSLFAPPNTAQQDIQPEPSDLPPSSQAPVSEEGAFFGLPIGEFPKDHDPTSVEQGLDVPGTFDFNLPTTTVTTFEVALSTLLLDRPRSADEEYREVLLIITSVGTWKRYKLGQARFTAWLKQTASKFKSSPSPPATIGTSKAGSKTQLDSTSEKVHWTELEDLAQTIVTNSKPEEIPWDPIIVLRDVVALRKRSAKFCSRNAEKDTTGKLKAENVKHEHIIKVLEKVLGLLERAVTPTRSKVKKEEPPKEHQRFSMDVLDNMFNLLQLDKPGNSPKESEGADPDEKQHQEQAESEASESGSESDVQSKLNAGRNKREPVKKKGKGGKKGKKANKTKSVQKKTKAASDPGWVDHFQFTEIIDDGSDDLDYYMLIYCFFEDFNAIRNYICERWCDYFYDKSVSLDTLAVITNAASELFRDMETELLRLLRKNGLQELQSYGSMMQLLFFEYGLEHVDYTENGENQDEMNERIWRNEADWLGWSAFCAIEYILEHSPPGKVALFPPSAKKVPKYGPMTSKEFSCFSVDCIFQLFPEVAETKALKKNLEEPPVIPGQPELELDFEQVLGLRRYPSCFIFSLQLYLDIRNILDDQVKDARQRLQATARAAIENLKKGMSSCDEVWNSEWKETAERNIDYIKRYALSDFTYKDKTQRARNMGMTEKLSKYDLYDTEPLWPSLLNFRTKVDTTVLGVRLISRTPAPLWTGILYHVSRRDYPDMPAWPEMDRFLDVHGTELLGFPVTEELKAAHVLVKYSTMSDSKRSHLWTEGLVDKVGRLSDFWVRYGDRSPVVTSVYHPPQDWIQPSLLHTLFRTHC</sequence>
<feature type="region of interest" description="Disordered" evidence="1">
    <location>
        <begin position="1173"/>
        <end position="1250"/>
    </location>
</feature>
<feature type="region of interest" description="Disordered" evidence="1">
    <location>
        <begin position="1044"/>
        <end position="1080"/>
    </location>
</feature>
<feature type="compositionally biased region" description="Low complexity" evidence="1">
    <location>
        <begin position="873"/>
        <end position="887"/>
    </location>
</feature>
<feature type="compositionally biased region" description="Basic and acidic residues" evidence="1">
    <location>
        <begin position="1495"/>
        <end position="1510"/>
    </location>
</feature>
<evidence type="ECO:0000256" key="1">
    <source>
        <dbReference type="SAM" id="MobiDB-lite"/>
    </source>
</evidence>
<feature type="compositionally biased region" description="Basic and acidic residues" evidence="1">
    <location>
        <begin position="1069"/>
        <end position="1078"/>
    </location>
</feature>
<feature type="region of interest" description="Disordered" evidence="1">
    <location>
        <begin position="855"/>
        <end position="895"/>
    </location>
</feature>
<name>A0A066WXD9_COLSU</name>
<feature type="compositionally biased region" description="Polar residues" evidence="1">
    <location>
        <begin position="1356"/>
        <end position="1368"/>
    </location>
</feature>
<feature type="compositionally biased region" description="Polar residues" evidence="1">
    <location>
        <begin position="1173"/>
        <end position="1198"/>
    </location>
</feature>
<reference evidence="4" key="1">
    <citation type="journal article" date="2014" name="Genome Announc.">
        <title>Draft genome sequence of Colletotrichum sublineola, a destructive pathogen of cultivated sorghum.</title>
        <authorList>
            <person name="Baroncelli R."/>
            <person name="Sanz-Martin J.M."/>
            <person name="Rech G.E."/>
            <person name="Sukno S.A."/>
            <person name="Thon M.R."/>
        </authorList>
    </citation>
    <scope>NUCLEOTIDE SEQUENCE [LARGE SCALE GENOMIC DNA]</scope>
    <source>
        <strain evidence="4">TX430BB</strain>
    </source>
</reference>
<dbReference type="OrthoDB" id="3521097at2759"/>
<feature type="domain" description="DUF6604" evidence="2">
    <location>
        <begin position="1326"/>
        <end position="1643"/>
    </location>
</feature>
<dbReference type="InterPro" id="IPR046539">
    <property type="entry name" value="DUF6604"/>
</dbReference>
<keyword evidence="4" id="KW-1185">Reference proteome</keyword>
<evidence type="ECO:0000259" key="2">
    <source>
        <dbReference type="Pfam" id="PF20253"/>
    </source>
</evidence>
<proteinExistence type="predicted"/>
<gene>
    <name evidence="3" type="ORF">CSUB01_09783</name>
</gene>
<feature type="compositionally biased region" description="Basic residues" evidence="1">
    <location>
        <begin position="1537"/>
        <end position="1562"/>
    </location>
</feature>
<dbReference type="Proteomes" id="UP000027238">
    <property type="component" value="Unassembled WGS sequence"/>
</dbReference>
<comment type="caution">
    <text evidence="3">The sequence shown here is derived from an EMBL/GenBank/DDBJ whole genome shotgun (WGS) entry which is preliminary data.</text>
</comment>
<dbReference type="PANTHER" id="PTHR38795">
    <property type="entry name" value="DUF6604 DOMAIN-CONTAINING PROTEIN"/>
    <property type="match status" value="1"/>
</dbReference>
<feature type="compositionally biased region" description="Polar residues" evidence="1">
    <location>
        <begin position="1"/>
        <end position="10"/>
    </location>
</feature>
<feature type="region of interest" description="Disordered" evidence="1">
    <location>
        <begin position="1345"/>
        <end position="1368"/>
    </location>
</feature>
<organism evidence="3 4">
    <name type="scientific">Colletotrichum sublineola</name>
    <name type="common">Sorghum anthracnose fungus</name>
    <dbReference type="NCBI Taxonomy" id="1173701"/>
    <lineage>
        <taxon>Eukaryota</taxon>
        <taxon>Fungi</taxon>
        <taxon>Dikarya</taxon>
        <taxon>Ascomycota</taxon>
        <taxon>Pezizomycotina</taxon>
        <taxon>Sordariomycetes</taxon>
        <taxon>Hypocreomycetidae</taxon>
        <taxon>Glomerellales</taxon>
        <taxon>Glomerellaceae</taxon>
        <taxon>Colletotrichum</taxon>
        <taxon>Colletotrichum graminicola species complex</taxon>
    </lineage>
</organism>
<dbReference type="HOGENOM" id="CLU_233420_0_0_1"/>
<dbReference type="STRING" id="1173701.A0A066WXD9"/>
<dbReference type="Pfam" id="PF20253">
    <property type="entry name" value="DUF6604"/>
    <property type="match status" value="1"/>
</dbReference>
<evidence type="ECO:0000313" key="3">
    <source>
        <dbReference type="EMBL" id="KDN61362.1"/>
    </source>
</evidence>
<feature type="region of interest" description="Disordered" evidence="1">
    <location>
        <begin position="919"/>
        <end position="983"/>
    </location>
</feature>
<dbReference type="EMBL" id="JMSE01001421">
    <property type="protein sequence ID" value="KDN61362.1"/>
    <property type="molecule type" value="Genomic_DNA"/>
</dbReference>
<dbReference type="PANTHER" id="PTHR38795:SF1">
    <property type="entry name" value="DUF6604 DOMAIN-CONTAINING PROTEIN"/>
    <property type="match status" value="1"/>
</dbReference>
<accession>A0A066WXD9</accession>
<feature type="region of interest" description="Disordered" evidence="1">
    <location>
        <begin position="1486"/>
        <end position="1563"/>
    </location>
</feature>